<proteinExistence type="predicted"/>
<dbReference type="EMBL" id="CP111013">
    <property type="protein sequence ID" value="WAQ95405.1"/>
    <property type="molecule type" value="Genomic_DNA"/>
</dbReference>
<dbReference type="PROSITE" id="PS51166">
    <property type="entry name" value="CBM20"/>
    <property type="match status" value="1"/>
</dbReference>
<dbReference type="InterPro" id="IPR002044">
    <property type="entry name" value="CBM20"/>
</dbReference>
<feature type="non-terminal residue" evidence="3">
    <location>
        <position position="1"/>
    </location>
</feature>
<sequence length="194" mass="22180">VIMTEVKDMMRVEFSMHYKLTGREKHVALAGDISQLGSWQSDKALVAKHGGIDGMNRHSICIEVPRRSHINFKWLILDQNMQPIRWEECENKHLHIFYEVGESLSVYNPWDRPPEIIGVHYGPEASSSIPEAVRLRQKESAEKVIKEAKAHWKKQMDLWDATQSTGSMAQLQDSPKDDIASTTQDNDTSVHYGP</sequence>
<reference evidence="3" key="1">
    <citation type="submission" date="2022-11" db="EMBL/GenBank/DDBJ databases">
        <title>Centuries of genome instability and evolution in soft-shell clam transmissible cancer (bioRxiv).</title>
        <authorList>
            <person name="Hart S.F.M."/>
            <person name="Yonemitsu M.A."/>
            <person name="Giersch R.M."/>
            <person name="Beal B.F."/>
            <person name="Arriagada G."/>
            <person name="Davis B.W."/>
            <person name="Ostrander E.A."/>
            <person name="Goff S.P."/>
            <person name="Metzger M.J."/>
        </authorList>
    </citation>
    <scope>NUCLEOTIDE SEQUENCE</scope>
    <source>
        <strain evidence="3">MELC-2E11</strain>
        <tissue evidence="3">Siphon/mantle</tissue>
    </source>
</reference>
<accession>A0ABY7DK75</accession>
<dbReference type="SMART" id="SM01065">
    <property type="entry name" value="CBM_2"/>
    <property type="match status" value="1"/>
</dbReference>
<evidence type="ECO:0000259" key="2">
    <source>
        <dbReference type="PROSITE" id="PS51166"/>
    </source>
</evidence>
<dbReference type="Proteomes" id="UP001164746">
    <property type="component" value="Chromosome 2"/>
</dbReference>
<name>A0ABY7DK75_MYAAR</name>
<organism evidence="3 4">
    <name type="scientific">Mya arenaria</name>
    <name type="common">Soft-shell clam</name>
    <dbReference type="NCBI Taxonomy" id="6604"/>
    <lineage>
        <taxon>Eukaryota</taxon>
        <taxon>Metazoa</taxon>
        <taxon>Spiralia</taxon>
        <taxon>Lophotrochozoa</taxon>
        <taxon>Mollusca</taxon>
        <taxon>Bivalvia</taxon>
        <taxon>Autobranchia</taxon>
        <taxon>Heteroconchia</taxon>
        <taxon>Euheterodonta</taxon>
        <taxon>Imparidentia</taxon>
        <taxon>Neoheterodontei</taxon>
        <taxon>Myida</taxon>
        <taxon>Myoidea</taxon>
        <taxon>Myidae</taxon>
        <taxon>Mya</taxon>
    </lineage>
</organism>
<feature type="domain" description="CBM20" evidence="2">
    <location>
        <begin position="4"/>
        <end position="112"/>
    </location>
</feature>
<keyword evidence="4" id="KW-1185">Reference proteome</keyword>
<evidence type="ECO:0000256" key="1">
    <source>
        <dbReference type="SAM" id="MobiDB-lite"/>
    </source>
</evidence>
<feature type="compositionally biased region" description="Polar residues" evidence="1">
    <location>
        <begin position="180"/>
        <end position="194"/>
    </location>
</feature>
<protein>
    <recommendedName>
        <fullName evidence="2">CBM20 domain-containing protein</fullName>
    </recommendedName>
</protein>
<feature type="compositionally biased region" description="Polar residues" evidence="1">
    <location>
        <begin position="163"/>
        <end position="173"/>
    </location>
</feature>
<dbReference type="Gene3D" id="2.60.40.10">
    <property type="entry name" value="Immunoglobulins"/>
    <property type="match status" value="1"/>
</dbReference>
<feature type="non-terminal residue" evidence="3">
    <location>
        <position position="194"/>
    </location>
</feature>
<dbReference type="InterPro" id="IPR013784">
    <property type="entry name" value="Carb-bd-like_fold"/>
</dbReference>
<dbReference type="SUPFAM" id="SSF49452">
    <property type="entry name" value="Starch-binding domain-like"/>
    <property type="match status" value="1"/>
</dbReference>
<dbReference type="Pfam" id="PF00686">
    <property type="entry name" value="CBM_20"/>
    <property type="match status" value="1"/>
</dbReference>
<evidence type="ECO:0000313" key="3">
    <source>
        <dbReference type="EMBL" id="WAQ95405.1"/>
    </source>
</evidence>
<evidence type="ECO:0000313" key="4">
    <source>
        <dbReference type="Proteomes" id="UP001164746"/>
    </source>
</evidence>
<dbReference type="InterPro" id="IPR013783">
    <property type="entry name" value="Ig-like_fold"/>
</dbReference>
<feature type="region of interest" description="Disordered" evidence="1">
    <location>
        <begin position="163"/>
        <end position="194"/>
    </location>
</feature>
<gene>
    <name evidence="3" type="ORF">MAR_028095</name>
</gene>